<feature type="transmembrane region" description="Helical" evidence="10">
    <location>
        <begin position="200"/>
        <end position="219"/>
    </location>
</feature>
<evidence type="ECO:0000256" key="3">
    <source>
        <dbReference type="ARBA" id="ARBA00022617"/>
    </source>
</evidence>
<feature type="transmembrane region" description="Helical" evidence="10">
    <location>
        <begin position="323"/>
        <end position="342"/>
    </location>
</feature>
<feature type="transmembrane region" description="Helical" evidence="10">
    <location>
        <begin position="96"/>
        <end position="115"/>
    </location>
</feature>
<organism evidence="12 13">
    <name type="scientific">Nitrosomonas eutropha</name>
    <dbReference type="NCBI Taxonomy" id="916"/>
    <lineage>
        <taxon>Bacteria</taxon>
        <taxon>Pseudomonadati</taxon>
        <taxon>Pseudomonadota</taxon>
        <taxon>Betaproteobacteria</taxon>
        <taxon>Nitrosomonadales</taxon>
        <taxon>Nitrosomonadaceae</taxon>
        <taxon>Nitrosomonas</taxon>
    </lineage>
</organism>
<feature type="transmembrane region" description="Helical" evidence="10">
    <location>
        <begin position="47"/>
        <end position="66"/>
    </location>
</feature>
<evidence type="ECO:0000256" key="4">
    <source>
        <dbReference type="ARBA" id="ARBA00022692"/>
    </source>
</evidence>
<dbReference type="PROSITE" id="PS51007">
    <property type="entry name" value="CYTC"/>
    <property type="match status" value="1"/>
</dbReference>
<keyword evidence="6 10" id="KW-1133">Transmembrane helix</keyword>
<dbReference type="GO" id="GO:0009055">
    <property type="term" value="F:electron transfer activity"/>
    <property type="evidence" value="ECO:0007669"/>
    <property type="project" value="InterPro"/>
</dbReference>
<protein>
    <submittedName>
        <fullName evidence="12">Putative copper resistance protein D</fullName>
    </submittedName>
</protein>
<feature type="transmembrane region" description="Helical" evidence="10">
    <location>
        <begin position="406"/>
        <end position="424"/>
    </location>
</feature>
<dbReference type="GO" id="GO:0046872">
    <property type="term" value="F:metal ion binding"/>
    <property type="evidence" value="ECO:0007669"/>
    <property type="project" value="UniProtKB-KW"/>
</dbReference>
<reference evidence="12 13" key="1">
    <citation type="submission" date="2016-10" db="EMBL/GenBank/DDBJ databases">
        <authorList>
            <person name="de Groot N.N."/>
        </authorList>
    </citation>
    <scope>NUCLEOTIDE SEQUENCE [LARGE SCALE GENOMIC DNA]</scope>
    <source>
        <strain evidence="12 13">Nm24</strain>
    </source>
</reference>
<gene>
    <name evidence="12" type="ORF">SAMN05216339_11243</name>
</gene>
<dbReference type="Gene3D" id="1.10.760.10">
    <property type="entry name" value="Cytochrome c-like domain"/>
    <property type="match status" value="1"/>
</dbReference>
<evidence type="ECO:0000256" key="8">
    <source>
        <dbReference type="ARBA" id="ARBA00023136"/>
    </source>
</evidence>
<dbReference type="AlphaFoldDB" id="A0A1I7IYX8"/>
<dbReference type="InterPro" id="IPR008457">
    <property type="entry name" value="Cu-R_CopD_dom"/>
</dbReference>
<feature type="transmembrane region" description="Helical" evidence="10">
    <location>
        <begin position="231"/>
        <end position="255"/>
    </location>
</feature>
<proteinExistence type="predicted"/>
<evidence type="ECO:0000256" key="9">
    <source>
        <dbReference type="PROSITE-ProRule" id="PRU00433"/>
    </source>
</evidence>
<feature type="transmembrane region" description="Helical" evidence="10">
    <location>
        <begin position="372"/>
        <end position="394"/>
    </location>
</feature>
<dbReference type="InterPro" id="IPR036909">
    <property type="entry name" value="Cyt_c-like_dom_sf"/>
</dbReference>
<dbReference type="GO" id="GO:0005886">
    <property type="term" value="C:plasma membrane"/>
    <property type="evidence" value="ECO:0007669"/>
    <property type="project" value="UniProtKB-SubCell"/>
</dbReference>
<evidence type="ECO:0000313" key="13">
    <source>
        <dbReference type="Proteomes" id="UP000183926"/>
    </source>
</evidence>
<keyword evidence="8 10" id="KW-0472">Membrane</keyword>
<dbReference type="InterPro" id="IPR009056">
    <property type="entry name" value="Cyt_c-like_dom"/>
</dbReference>
<evidence type="ECO:0000256" key="6">
    <source>
        <dbReference type="ARBA" id="ARBA00022989"/>
    </source>
</evidence>
<dbReference type="InterPro" id="IPR036249">
    <property type="entry name" value="Thioredoxin-like_sf"/>
</dbReference>
<keyword evidence="4 10" id="KW-0812">Transmembrane</keyword>
<evidence type="ECO:0000256" key="2">
    <source>
        <dbReference type="ARBA" id="ARBA00022475"/>
    </source>
</evidence>
<keyword evidence="7 9" id="KW-0408">Iron</keyword>
<dbReference type="PANTHER" id="PTHR34820">
    <property type="entry name" value="INNER MEMBRANE PROTEIN YEBZ"/>
    <property type="match status" value="1"/>
</dbReference>
<dbReference type="PANTHER" id="PTHR34820:SF4">
    <property type="entry name" value="INNER MEMBRANE PROTEIN YEBZ"/>
    <property type="match status" value="1"/>
</dbReference>
<feature type="transmembrane region" description="Helical" evidence="10">
    <location>
        <begin position="122"/>
        <end position="145"/>
    </location>
</feature>
<sequence length="714" mass="80181">MEVVAIFARWSQLVANLILLGSCTYLAIAGARKELFGNFWVLRLEKLFPLLACIVLIGLMGVLATTTGKATGIESNVWRPDAWIKIVQHTNMGHMWAVRAVSALFLLGAATFISLKRERVRWHYVMIASLASLPLIASAMVSHAGSDENFLFYVPVYAIHILMAGVWFGALPAFLFIVFDRRNCQEKGTQLVLNVESLKKFSFIALPVMAVIILTGLILTDRMVENYYHALVASTYGWALIIKISLLVIILLIAFQARSKWLPSFERVCDSIDSSGLEKENERKNFPLSKSMHKTTQAGNHGYDGNFSSVGVEKLRKWVRIEFVFALLLVLFATILSNTMPAKHAMVENWPYSFRFTIDGTLGAGTWEDPSVQFFLILGIILFIATIGSFLSGIKKGRSSRKHNTVTMVLALGCVAVALPQFAVDAYTETYRDPPVPFDVISISNGSAHFSEFCSSCHGPQGRGNGILAKTLPRMPTDLLTDLYTSRHTAGDFFHWISHGIEEAGMPGFSESLAEEDRWDIVNYIQAMSSGYQIRWLGSTAASHKLSAIPPDFQFTTYTNATGTLKEYRQHQNILLAFFNWPTSLERLKELSENYEKFKNLNTVILAIPLDEYSATAIADFAVNSSIEVVRDGWYEIRDSYILYRRTLKDPDILGEGNIPDHMEFLVDWSGYFRARWIPSLDQSGWGNLALLTDQLQQLNQEKEILPQSHNHAH</sequence>
<evidence type="ECO:0000313" key="12">
    <source>
        <dbReference type="EMBL" id="SFU78153.1"/>
    </source>
</evidence>
<feature type="domain" description="Cytochrome c" evidence="11">
    <location>
        <begin position="441"/>
        <end position="529"/>
    </location>
</feature>
<evidence type="ECO:0000256" key="7">
    <source>
        <dbReference type="ARBA" id="ARBA00023004"/>
    </source>
</evidence>
<dbReference type="Pfam" id="PF05425">
    <property type="entry name" value="CopD"/>
    <property type="match status" value="1"/>
</dbReference>
<keyword evidence="3 9" id="KW-0349">Heme</keyword>
<dbReference type="RefSeq" id="WP_074929298.1">
    <property type="nucleotide sequence ID" value="NZ_FPBL01000012.1"/>
</dbReference>
<dbReference type="InterPro" id="IPR032694">
    <property type="entry name" value="CopC/D"/>
</dbReference>
<dbReference type="SUPFAM" id="SSF46626">
    <property type="entry name" value="Cytochrome c"/>
    <property type="match status" value="1"/>
</dbReference>
<evidence type="ECO:0000256" key="1">
    <source>
        <dbReference type="ARBA" id="ARBA00004651"/>
    </source>
</evidence>
<dbReference type="SUPFAM" id="SSF52833">
    <property type="entry name" value="Thioredoxin-like"/>
    <property type="match status" value="1"/>
</dbReference>
<accession>A0A1I7IYX8</accession>
<evidence type="ECO:0000256" key="10">
    <source>
        <dbReference type="SAM" id="Phobius"/>
    </source>
</evidence>
<dbReference type="Proteomes" id="UP000183926">
    <property type="component" value="Unassembled WGS sequence"/>
</dbReference>
<dbReference type="OrthoDB" id="9765171at2"/>
<keyword evidence="2" id="KW-1003">Cell membrane</keyword>
<feature type="transmembrane region" description="Helical" evidence="10">
    <location>
        <begin position="157"/>
        <end position="179"/>
    </location>
</feature>
<dbReference type="GO" id="GO:0020037">
    <property type="term" value="F:heme binding"/>
    <property type="evidence" value="ECO:0007669"/>
    <property type="project" value="InterPro"/>
</dbReference>
<dbReference type="GO" id="GO:0006825">
    <property type="term" value="P:copper ion transport"/>
    <property type="evidence" value="ECO:0007669"/>
    <property type="project" value="InterPro"/>
</dbReference>
<dbReference type="Gene3D" id="3.40.30.10">
    <property type="entry name" value="Glutaredoxin"/>
    <property type="match status" value="1"/>
</dbReference>
<keyword evidence="5 9" id="KW-0479">Metal-binding</keyword>
<evidence type="ECO:0000259" key="11">
    <source>
        <dbReference type="PROSITE" id="PS51007"/>
    </source>
</evidence>
<comment type="subcellular location">
    <subcellularLocation>
        <location evidence="1">Cell membrane</location>
        <topology evidence="1">Multi-pass membrane protein</topology>
    </subcellularLocation>
</comment>
<evidence type="ECO:0000256" key="5">
    <source>
        <dbReference type="ARBA" id="ARBA00022723"/>
    </source>
</evidence>
<feature type="transmembrane region" description="Helical" evidence="10">
    <location>
        <begin position="6"/>
        <end position="27"/>
    </location>
</feature>
<name>A0A1I7IYX8_9PROT</name>
<dbReference type="EMBL" id="FPBL01000012">
    <property type="protein sequence ID" value="SFU78153.1"/>
    <property type="molecule type" value="Genomic_DNA"/>
</dbReference>
<dbReference type="Pfam" id="PF00034">
    <property type="entry name" value="Cytochrom_C"/>
    <property type="match status" value="1"/>
</dbReference>